<feature type="region of interest" description="Disordered" evidence="1">
    <location>
        <begin position="170"/>
        <end position="195"/>
    </location>
</feature>
<protein>
    <submittedName>
        <fullName evidence="2">Uncharacterized protein</fullName>
    </submittedName>
</protein>
<dbReference type="AlphaFoldDB" id="A0A4C2ABJ3"/>
<comment type="caution">
    <text evidence="2">The sequence shown here is derived from an EMBL/GenBank/DDBJ whole genome shotgun (WGS) entry which is preliminary data.</text>
</comment>
<dbReference type="OrthoDB" id="8152391at2759"/>
<gene>
    <name evidence="2" type="ORF">EVAR_90876_1</name>
</gene>
<dbReference type="EMBL" id="BGZK01002832">
    <property type="protein sequence ID" value="GBP96763.1"/>
    <property type="molecule type" value="Genomic_DNA"/>
</dbReference>
<accession>A0A4C2ABJ3</accession>
<feature type="compositionally biased region" description="Polar residues" evidence="1">
    <location>
        <begin position="178"/>
        <end position="193"/>
    </location>
</feature>
<keyword evidence="3" id="KW-1185">Reference proteome</keyword>
<organism evidence="2 3">
    <name type="scientific">Eumeta variegata</name>
    <name type="common">Bagworm moth</name>
    <name type="synonym">Eumeta japonica</name>
    <dbReference type="NCBI Taxonomy" id="151549"/>
    <lineage>
        <taxon>Eukaryota</taxon>
        <taxon>Metazoa</taxon>
        <taxon>Ecdysozoa</taxon>
        <taxon>Arthropoda</taxon>
        <taxon>Hexapoda</taxon>
        <taxon>Insecta</taxon>
        <taxon>Pterygota</taxon>
        <taxon>Neoptera</taxon>
        <taxon>Endopterygota</taxon>
        <taxon>Lepidoptera</taxon>
        <taxon>Glossata</taxon>
        <taxon>Ditrysia</taxon>
        <taxon>Tineoidea</taxon>
        <taxon>Psychidae</taxon>
        <taxon>Oiketicinae</taxon>
        <taxon>Eumeta</taxon>
    </lineage>
</organism>
<evidence type="ECO:0000313" key="2">
    <source>
        <dbReference type="EMBL" id="GBP96763.1"/>
    </source>
</evidence>
<name>A0A4C2ABJ3_EUMVA</name>
<sequence length="217" mass="24494">MPIAQEILERRSPSPGAVLGNFSELPKWICFDEPVNRHKCFTSVRICSGDLLAQEGNSLPISPGESIAPHATFNAPVVKKTNGSQTGNGLKGQCISAFHFKRVCHLGFEQRHQIRQPTASPPVTQDDLRSFEDRILNSIERRVSVQPQLHGIRTPPQNKQFAYPDLSQPPPTFRTRENQQFSTQPWTNPNTRSQARRHPNITTQAHYAGNNNWDRII</sequence>
<proteinExistence type="predicted"/>
<reference evidence="2 3" key="1">
    <citation type="journal article" date="2019" name="Commun. Biol.">
        <title>The bagworm genome reveals a unique fibroin gene that provides high tensile strength.</title>
        <authorList>
            <person name="Kono N."/>
            <person name="Nakamura H."/>
            <person name="Ohtoshi R."/>
            <person name="Tomita M."/>
            <person name="Numata K."/>
            <person name="Arakawa K."/>
        </authorList>
    </citation>
    <scope>NUCLEOTIDE SEQUENCE [LARGE SCALE GENOMIC DNA]</scope>
</reference>
<dbReference type="Proteomes" id="UP000299102">
    <property type="component" value="Unassembled WGS sequence"/>
</dbReference>
<evidence type="ECO:0000313" key="3">
    <source>
        <dbReference type="Proteomes" id="UP000299102"/>
    </source>
</evidence>
<evidence type="ECO:0000256" key="1">
    <source>
        <dbReference type="SAM" id="MobiDB-lite"/>
    </source>
</evidence>